<evidence type="ECO:0000313" key="1">
    <source>
        <dbReference type="EMBL" id="JAD20340.1"/>
    </source>
</evidence>
<reference evidence="1" key="1">
    <citation type="submission" date="2014-09" db="EMBL/GenBank/DDBJ databases">
        <authorList>
            <person name="Magalhaes I.L.F."/>
            <person name="Oliveira U."/>
            <person name="Santos F.R."/>
            <person name="Vidigal T.H.D.A."/>
            <person name="Brescovit A.D."/>
            <person name="Santos A.J."/>
        </authorList>
    </citation>
    <scope>NUCLEOTIDE SEQUENCE</scope>
    <source>
        <tissue evidence="1">Shoot tissue taken approximately 20 cm above the soil surface</tissue>
    </source>
</reference>
<protein>
    <submittedName>
        <fullName evidence="1">Uncharacterized protein</fullName>
    </submittedName>
</protein>
<dbReference type="EMBL" id="GBRH01277555">
    <property type="protein sequence ID" value="JAD20340.1"/>
    <property type="molecule type" value="Transcribed_RNA"/>
</dbReference>
<sequence length="62" mass="7122">MTVHLVSWLGNTQFPITGSATVCWFSDLFSYSFYIKLINVCTTGTVRYFFGLKSLLLHNLRL</sequence>
<dbReference type="AlphaFoldDB" id="A0A0A8Y4G2"/>
<name>A0A0A8Y4G2_ARUDO</name>
<proteinExistence type="predicted"/>
<accession>A0A0A8Y4G2</accession>
<organism evidence="1">
    <name type="scientific">Arundo donax</name>
    <name type="common">Giant reed</name>
    <name type="synonym">Donax arundinaceus</name>
    <dbReference type="NCBI Taxonomy" id="35708"/>
    <lineage>
        <taxon>Eukaryota</taxon>
        <taxon>Viridiplantae</taxon>
        <taxon>Streptophyta</taxon>
        <taxon>Embryophyta</taxon>
        <taxon>Tracheophyta</taxon>
        <taxon>Spermatophyta</taxon>
        <taxon>Magnoliopsida</taxon>
        <taxon>Liliopsida</taxon>
        <taxon>Poales</taxon>
        <taxon>Poaceae</taxon>
        <taxon>PACMAD clade</taxon>
        <taxon>Arundinoideae</taxon>
        <taxon>Arundineae</taxon>
        <taxon>Arundo</taxon>
    </lineage>
</organism>
<reference evidence="1" key="2">
    <citation type="journal article" date="2015" name="Data Brief">
        <title>Shoot transcriptome of the giant reed, Arundo donax.</title>
        <authorList>
            <person name="Barrero R.A."/>
            <person name="Guerrero F.D."/>
            <person name="Moolhuijzen P."/>
            <person name="Goolsby J.A."/>
            <person name="Tidwell J."/>
            <person name="Bellgard S.E."/>
            <person name="Bellgard M.I."/>
        </authorList>
    </citation>
    <scope>NUCLEOTIDE SEQUENCE</scope>
    <source>
        <tissue evidence="1">Shoot tissue taken approximately 20 cm above the soil surface</tissue>
    </source>
</reference>